<sequence length="514" mass="56557">MGNAVSIAKHPYEEIELGDKSLPQFDKASGTRTACIIGLVFSACVGIACIVVGAVVAKGSDRLIHITPVAHVLIPFLINFGFVLPVTESLSYVHMVCLRWNLLHESRLEFNANLRLLTFSKTNPANGLLANILFSLAIAFCYAASSMIFVQNTYEFHKTAGSTKFYEASSVTSFTKVPPIALGVAILVLCVLSTWSLLTSKILTWSSNPLNTLAAAISKGAIIHRDGRAMMSVHHRKQTSAPVRPSPLQRPPIAANSMVPKILFGTIGVLFALIAWMGIMIGVGYHNKNGMSWNIIPTATINGANSLDNLANQTMTVYLQWFTTENPGIGPNIIHEPMMAGVLVFTVAIQSILTIGLHTAELQITLLRDEDVWREMTSKGGSVRLDKYNSYFQPLLSWQNVVLLIFKPAIHWMFGSAMGVDYAAGILMRVPHVTYLAILWVLFLLFMLQVSYTKPKGPLPASYGHLQTMANIIDEWAPRMYWGDKGELPESGELRHAGTKNTPLPMVERDSLYQ</sequence>
<feature type="transmembrane region" description="Helical" evidence="1">
    <location>
        <begin position="338"/>
        <end position="358"/>
    </location>
</feature>
<keyword evidence="3" id="KW-1185">Reference proteome</keyword>
<dbReference type="EMBL" id="ML978129">
    <property type="protein sequence ID" value="KAF2096751.1"/>
    <property type="molecule type" value="Genomic_DNA"/>
</dbReference>
<evidence type="ECO:0000256" key="1">
    <source>
        <dbReference type="SAM" id="Phobius"/>
    </source>
</evidence>
<evidence type="ECO:0000313" key="3">
    <source>
        <dbReference type="Proteomes" id="UP000799772"/>
    </source>
</evidence>
<feature type="transmembrane region" description="Helical" evidence="1">
    <location>
        <begin position="180"/>
        <end position="198"/>
    </location>
</feature>
<keyword evidence="1" id="KW-0812">Transmembrane</keyword>
<feature type="transmembrane region" description="Helical" evidence="1">
    <location>
        <begin position="426"/>
        <end position="448"/>
    </location>
</feature>
<keyword evidence="1" id="KW-1133">Transmembrane helix</keyword>
<feature type="transmembrane region" description="Helical" evidence="1">
    <location>
        <begin position="63"/>
        <end position="86"/>
    </location>
</feature>
<proteinExistence type="predicted"/>
<keyword evidence="1" id="KW-0472">Membrane</keyword>
<reference evidence="2" key="1">
    <citation type="journal article" date="2020" name="Stud. Mycol.">
        <title>101 Dothideomycetes genomes: a test case for predicting lifestyles and emergence of pathogens.</title>
        <authorList>
            <person name="Haridas S."/>
            <person name="Albert R."/>
            <person name="Binder M."/>
            <person name="Bloem J."/>
            <person name="Labutti K."/>
            <person name="Salamov A."/>
            <person name="Andreopoulos B."/>
            <person name="Baker S."/>
            <person name="Barry K."/>
            <person name="Bills G."/>
            <person name="Bluhm B."/>
            <person name="Cannon C."/>
            <person name="Castanera R."/>
            <person name="Culley D."/>
            <person name="Daum C."/>
            <person name="Ezra D."/>
            <person name="Gonzalez J."/>
            <person name="Henrissat B."/>
            <person name="Kuo A."/>
            <person name="Liang C."/>
            <person name="Lipzen A."/>
            <person name="Lutzoni F."/>
            <person name="Magnuson J."/>
            <person name="Mondo S."/>
            <person name="Nolan M."/>
            <person name="Ohm R."/>
            <person name="Pangilinan J."/>
            <person name="Park H.-J."/>
            <person name="Ramirez L."/>
            <person name="Alfaro M."/>
            <person name="Sun H."/>
            <person name="Tritt A."/>
            <person name="Yoshinaga Y."/>
            <person name="Zwiers L.-H."/>
            <person name="Turgeon B."/>
            <person name="Goodwin S."/>
            <person name="Spatafora J."/>
            <person name="Crous P."/>
            <person name="Grigoriev I."/>
        </authorList>
    </citation>
    <scope>NUCLEOTIDE SEQUENCE</scope>
    <source>
        <strain evidence="2">CBS 133067</strain>
    </source>
</reference>
<dbReference type="OrthoDB" id="2688021at2759"/>
<name>A0A9P4IEI3_9PEZI</name>
<dbReference type="Proteomes" id="UP000799772">
    <property type="component" value="Unassembled WGS sequence"/>
</dbReference>
<feature type="transmembrane region" description="Helical" evidence="1">
    <location>
        <begin position="395"/>
        <end position="414"/>
    </location>
</feature>
<organism evidence="2 3">
    <name type="scientific">Rhizodiscina lignyota</name>
    <dbReference type="NCBI Taxonomy" id="1504668"/>
    <lineage>
        <taxon>Eukaryota</taxon>
        <taxon>Fungi</taxon>
        <taxon>Dikarya</taxon>
        <taxon>Ascomycota</taxon>
        <taxon>Pezizomycotina</taxon>
        <taxon>Dothideomycetes</taxon>
        <taxon>Pleosporomycetidae</taxon>
        <taxon>Aulographales</taxon>
        <taxon>Rhizodiscinaceae</taxon>
        <taxon>Rhizodiscina</taxon>
    </lineage>
</organism>
<feature type="transmembrane region" description="Helical" evidence="1">
    <location>
        <begin position="262"/>
        <end position="285"/>
    </location>
</feature>
<accession>A0A9P4IEI3</accession>
<gene>
    <name evidence="2" type="ORF">NA57DRAFT_78346</name>
</gene>
<protein>
    <submittedName>
        <fullName evidence="2">Uncharacterized protein</fullName>
    </submittedName>
</protein>
<feature type="transmembrane region" description="Helical" evidence="1">
    <location>
        <begin position="34"/>
        <end position="57"/>
    </location>
</feature>
<dbReference type="AlphaFoldDB" id="A0A9P4IEI3"/>
<comment type="caution">
    <text evidence="2">The sequence shown here is derived from an EMBL/GenBank/DDBJ whole genome shotgun (WGS) entry which is preliminary data.</text>
</comment>
<feature type="transmembrane region" description="Helical" evidence="1">
    <location>
        <begin position="128"/>
        <end position="150"/>
    </location>
</feature>
<evidence type="ECO:0000313" key="2">
    <source>
        <dbReference type="EMBL" id="KAF2096751.1"/>
    </source>
</evidence>